<keyword evidence="2" id="KW-0547">Nucleotide-binding</keyword>
<dbReference type="Gene3D" id="3.40.50.11260">
    <property type="match status" value="1"/>
</dbReference>
<dbReference type="Gene3D" id="3.30.230.80">
    <property type="match status" value="1"/>
</dbReference>
<evidence type="ECO:0000256" key="3">
    <source>
        <dbReference type="ARBA" id="ARBA00022840"/>
    </source>
</evidence>
<keyword evidence="3" id="KW-0067">ATP-binding</keyword>
<comment type="similarity">
    <text evidence="1">Belongs to the heat shock protein 90 family.</text>
</comment>
<dbReference type="InterPro" id="IPR037196">
    <property type="entry name" value="HSP90_C"/>
</dbReference>
<evidence type="ECO:0000256" key="2">
    <source>
        <dbReference type="ARBA" id="ARBA00022741"/>
    </source>
</evidence>
<protein>
    <submittedName>
        <fullName evidence="5">Molecular chaperone HtpG</fullName>
    </submittedName>
</protein>
<gene>
    <name evidence="5" type="primary">htpG</name>
    <name evidence="5" type="ORF">IC610_16155</name>
</gene>
<keyword evidence="4" id="KW-0143">Chaperone</keyword>
<name>A0ABR8ZF72_9FLAO</name>
<proteinExistence type="inferred from homology"/>
<dbReference type="InterPro" id="IPR020568">
    <property type="entry name" value="Ribosomal_Su5_D2-typ_SF"/>
</dbReference>
<dbReference type="Pfam" id="PF13589">
    <property type="entry name" value="HATPase_c_3"/>
    <property type="match status" value="1"/>
</dbReference>
<organism evidence="5 6">
    <name type="scientific">Chryseobacterium caseinilyticum</name>
    <dbReference type="NCBI Taxonomy" id="2771428"/>
    <lineage>
        <taxon>Bacteria</taxon>
        <taxon>Pseudomonadati</taxon>
        <taxon>Bacteroidota</taxon>
        <taxon>Flavobacteriia</taxon>
        <taxon>Flavobacteriales</taxon>
        <taxon>Weeksellaceae</taxon>
        <taxon>Chryseobacterium group</taxon>
        <taxon>Chryseobacterium</taxon>
    </lineage>
</organism>
<dbReference type="RefSeq" id="WP_191737771.1">
    <property type="nucleotide sequence ID" value="NZ_JACYFS010000006.1"/>
</dbReference>
<evidence type="ECO:0000256" key="1">
    <source>
        <dbReference type="ARBA" id="ARBA00008239"/>
    </source>
</evidence>
<dbReference type="InterPro" id="IPR036890">
    <property type="entry name" value="HATPase_C_sf"/>
</dbReference>
<evidence type="ECO:0000313" key="6">
    <source>
        <dbReference type="Proteomes" id="UP000637299"/>
    </source>
</evidence>
<dbReference type="SUPFAM" id="SSF54211">
    <property type="entry name" value="Ribosomal protein S5 domain 2-like"/>
    <property type="match status" value="1"/>
</dbReference>
<dbReference type="PIRSF" id="PIRSF002583">
    <property type="entry name" value="Hsp90"/>
    <property type="match status" value="1"/>
</dbReference>
<reference evidence="5 6" key="1">
    <citation type="submission" date="2020-09" db="EMBL/GenBank/DDBJ databases">
        <title>Genome seq and assembly of Chryseobacterium sp.</title>
        <authorList>
            <person name="Chhetri G."/>
        </authorList>
    </citation>
    <scope>NUCLEOTIDE SEQUENCE [LARGE SCALE GENOMIC DNA]</scope>
    <source>
        <strain evidence="5 6">GCR10</strain>
    </source>
</reference>
<dbReference type="Gene3D" id="1.20.120.790">
    <property type="entry name" value="Heat shock protein 90, C-terminal domain"/>
    <property type="match status" value="1"/>
</dbReference>
<evidence type="ECO:0000313" key="5">
    <source>
        <dbReference type="EMBL" id="MBD8083944.1"/>
    </source>
</evidence>
<dbReference type="InterPro" id="IPR019805">
    <property type="entry name" value="Heat_shock_protein_90_CS"/>
</dbReference>
<dbReference type="PANTHER" id="PTHR11528">
    <property type="entry name" value="HEAT SHOCK PROTEIN 90 FAMILY MEMBER"/>
    <property type="match status" value="1"/>
</dbReference>
<evidence type="ECO:0000256" key="4">
    <source>
        <dbReference type="ARBA" id="ARBA00023186"/>
    </source>
</evidence>
<sequence length="630" mass="71867">MTKGNINVSVENIFPLIKKFLYSDHEIFLRELISNATDATLKLKHLTNIGEAKVDYGNPKIEVKIDKENKKLHIIDQGLGMTGEEIEKYINQVAFSGAEEFLDKYKDSAKDSGIIGHFGLGFYSAFMVAEKVEIISKSYKDEPAVHWTCDGSPEFTLEETTAKTDRGTEIILHIAEDSTEFLEENRIRELLTKYNKFMPVPIKFGTKTETLPLPEGAAEDAVAETVEVDNIVNNPTPAWTKSPSELKDEDYKSFYHELYPMQFEEPLFNIHLNVDYPFNLTGVLYFPKLANNLNIEKDKIQLYQNQVFVTDEVKGIVPDFLMLLRGVIDSPDIPLNVSRSYLQADGAVKKISSYITKKVADKMVSLINENREDYDKKWNDIKIVIEYGMISEDKFFEKSDKFALYPTTDGKYFLWNELEEKIKLNQTDKEGNLVILYATNADEQHSYIQSAKDKGYEVILLDSPIVPHLIQKLETSKEKISFARVDADHVNNLIKKDEPAISKLNETEKETLKKNVEESINDKKFTVQLEDLDSTDAPFTITQPEFMRRMKDMQATGGGGMFGMGGFPEMYNLVVNSNSEFATKILANENADEKSTQIKYALDLAKLSQNLLKGKELTDFIQRSYKQLEK</sequence>
<dbReference type="NCBIfam" id="NF003555">
    <property type="entry name" value="PRK05218.1"/>
    <property type="match status" value="1"/>
</dbReference>
<accession>A0ABR8ZF72</accession>
<dbReference type="EMBL" id="JACYFS010000006">
    <property type="protein sequence ID" value="MBD8083944.1"/>
    <property type="molecule type" value="Genomic_DNA"/>
</dbReference>
<dbReference type="Gene3D" id="3.30.565.10">
    <property type="entry name" value="Histidine kinase-like ATPase, C-terminal domain"/>
    <property type="match status" value="1"/>
</dbReference>
<dbReference type="InterPro" id="IPR001404">
    <property type="entry name" value="Hsp90_fam"/>
</dbReference>
<dbReference type="PRINTS" id="PR00775">
    <property type="entry name" value="HEATSHOCK90"/>
</dbReference>
<dbReference type="Pfam" id="PF00183">
    <property type="entry name" value="HSP90"/>
    <property type="match status" value="1"/>
</dbReference>
<dbReference type="SUPFAM" id="SSF55874">
    <property type="entry name" value="ATPase domain of HSP90 chaperone/DNA topoisomerase II/histidine kinase"/>
    <property type="match status" value="1"/>
</dbReference>
<dbReference type="PROSITE" id="PS00298">
    <property type="entry name" value="HSP90"/>
    <property type="match status" value="1"/>
</dbReference>
<dbReference type="InterPro" id="IPR020575">
    <property type="entry name" value="Hsp90_N"/>
</dbReference>
<dbReference type="CDD" id="cd16927">
    <property type="entry name" value="HATPase_Hsp90-like"/>
    <property type="match status" value="1"/>
</dbReference>
<keyword evidence="6" id="KW-1185">Reference proteome</keyword>
<comment type="caution">
    <text evidence="5">The sequence shown here is derived from an EMBL/GenBank/DDBJ whole genome shotgun (WGS) entry which is preliminary data.</text>
</comment>
<dbReference type="Proteomes" id="UP000637299">
    <property type="component" value="Unassembled WGS sequence"/>
</dbReference>